<accession>A0A9X3BHW3</accession>
<feature type="non-terminal residue" evidence="1">
    <location>
        <position position="126"/>
    </location>
</feature>
<comment type="caution">
    <text evidence="1">The sequence shown here is derived from an EMBL/GenBank/DDBJ whole genome shotgun (WGS) entry which is preliminary data.</text>
</comment>
<name>A0A9X3BHW3_9BACT</name>
<evidence type="ECO:0000313" key="1">
    <source>
        <dbReference type="EMBL" id="MCU7552969.1"/>
    </source>
</evidence>
<dbReference type="AlphaFoldDB" id="A0A9X3BHW3"/>
<reference evidence="1" key="2">
    <citation type="submission" date="2023-04" db="EMBL/GenBank/DDBJ databases">
        <title>Paracnuella aquatica gen. nov., sp. nov., a member of the family Chitinophagaceae isolated from a hot spring.</title>
        <authorList>
            <person name="Wang C."/>
        </authorList>
    </citation>
    <scope>NUCLEOTIDE SEQUENCE</scope>
    <source>
        <strain evidence="1">LB-8</strain>
    </source>
</reference>
<dbReference type="RefSeq" id="WP_279300400.1">
    <property type="nucleotide sequence ID" value="NZ_JAOTIF010000085.1"/>
</dbReference>
<organism evidence="1 2">
    <name type="scientific">Paraflavisolibacter caeni</name>
    <dbReference type="NCBI Taxonomy" id="2982496"/>
    <lineage>
        <taxon>Bacteria</taxon>
        <taxon>Pseudomonadati</taxon>
        <taxon>Bacteroidota</taxon>
        <taxon>Chitinophagia</taxon>
        <taxon>Chitinophagales</taxon>
        <taxon>Chitinophagaceae</taxon>
        <taxon>Paraflavisolibacter</taxon>
    </lineage>
</organism>
<reference evidence="1" key="1">
    <citation type="submission" date="2022-09" db="EMBL/GenBank/DDBJ databases">
        <authorList>
            <person name="Yuan C."/>
            <person name="Ke Z."/>
        </authorList>
    </citation>
    <scope>NUCLEOTIDE SEQUENCE</scope>
    <source>
        <strain evidence="1">LB-8</strain>
    </source>
</reference>
<gene>
    <name evidence="1" type="ORF">OCK74_27900</name>
</gene>
<dbReference type="Proteomes" id="UP001155483">
    <property type="component" value="Unassembled WGS sequence"/>
</dbReference>
<keyword evidence="2" id="KW-1185">Reference proteome</keyword>
<proteinExistence type="predicted"/>
<dbReference type="EMBL" id="JAOTIF010000085">
    <property type="protein sequence ID" value="MCU7552969.1"/>
    <property type="molecule type" value="Genomic_DNA"/>
</dbReference>
<sequence>MLLLSGCVFGQAKDGIVVYKKTHQPAATISLPYEPGVITAAMDDYFSQQGSKSNELKGFKTFQNTPFIGGDSINADLYFKVSCKSKIEKDASIIDLMVGMPNEDIAARNHETHFTRQQAKEFLNKL</sequence>
<protein>
    <submittedName>
        <fullName evidence="1">Uncharacterized protein</fullName>
    </submittedName>
</protein>
<evidence type="ECO:0000313" key="2">
    <source>
        <dbReference type="Proteomes" id="UP001155483"/>
    </source>
</evidence>